<dbReference type="GO" id="GO:0008654">
    <property type="term" value="P:phospholipid biosynthetic process"/>
    <property type="evidence" value="ECO:0007669"/>
    <property type="project" value="InterPro"/>
</dbReference>
<feature type="transmembrane region" description="Helical" evidence="1">
    <location>
        <begin position="170"/>
        <end position="187"/>
    </location>
</feature>
<dbReference type="GO" id="GO:0016020">
    <property type="term" value="C:membrane"/>
    <property type="evidence" value="ECO:0007669"/>
    <property type="project" value="InterPro"/>
</dbReference>
<protein>
    <recommendedName>
        <fullName evidence="4">CDP-alcohol phosphatidyltransferase</fullName>
    </recommendedName>
</protein>
<organism evidence="2 3">
    <name type="scientific">Candidatus Magasanikbacteria bacterium CG10_big_fil_rev_8_21_14_0_10_36_16</name>
    <dbReference type="NCBI Taxonomy" id="1974645"/>
    <lineage>
        <taxon>Bacteria</taxon>
        <taxon>Candidatus Magasanikiibacteriota</taxon>
    </lineage>
</organism>
<dbReference type="Pfam" id="PF01066">
    <property type="entry name" value="CDP-OH_P_transf"/>
    <property type="match status" value="1"/>
</dbReference>
<accession>A0A2H0U0C5</accession>
<evidence type="ECO:0000313" key="3">
    <source>
        <dbReference type="Proteomes" id="UP000230852"/>
    </source>
</evidence>
<dbReference type="InterPro" id="IPR000462">
    <property type="entry name" value="CDP-OH_P_trans"/>
</dbReference>
<dbReference type="Proteomes" id="UP000230852">
    <property type="component" value="Unassembled WGS sequence"/>
</dbReference>
<evidence type="ECO:0000313" key="2">
    <source>
        <dbReference type="EMBL" id="PIR78143.1"/>
    </source>
</evidence>
<keyword evidence="1" id="KW-0812">Transmembrane</keyword>
<feature type="transmembrane region" description="Helical" evidence="1">
    <location>
        <begin position="44"/>
        <end position="62"/>
    </location>
</feature>
<feature type="transmembrane region" description="Helical" evidence="1">
    <location>
        <begin position="130"/>
        <end position="150"/>
    </location>
</feature>
<dbReference type="InterPro" id="IPR043130">
    <property type="entry name" value="CDP-OH_PTrfase_TM_dom"/>
</dbReference>
<name>A0A2H0U0C5_9BACT</name>
<gene>
    <name evidence="2" type="ORF">COU28_03290</name>
</gene>
<keyword evidence="1" id="KW-0472">Membrane</keyword>
<proteinExistence type="predicted"/>
<keyword evidence="1" id="KW-1133">Transmembrane helix</keyword>
<feature type="transmembrane region" description="Helical" evidence="1">
    <location>
        <begin position="193"/>
        <end position="209"/>
    </location>
</feature>
<comment type="caution">
    <text evidence="2">The sequence shown here is derived from an EMBL/GenBank/DDBJ whole genome shotgun (WGS) entry which is preliminary data.</text>
</comment>
<dbReference type="GO" id="GO:0016780">
    <property type="term" value="F:phosphotransferase activity, for other substituted phosphate groups"/>
    <property type="evidence" value="ECO:0007669"/>
    <property type="project" value="InterPro"/>
</dbReference>
<evidence type="ECO:0000256" key="1">
    <source>
        <dbReference type="SAM" id="Phobius"/>
    </source>
</evidence>
<dbReference type="AlphaFoldDB" id="A0A2H0U0C5"/>
<sequence length="225" mass="26548">MSEEKKEQFAGDKKVGTSLLNFWEKKFIEKYTPKIPKLIETYHLTYSTILWSGLIILFSWLAQNNIHWLWGISSCIFLQWLTDCFDGSVGRYRNTGLIKWGYYMDHFLDYIFLCAILIGYSILLPDNFKFLQFFILAFFGAFMVNTYLSFAATNKFKITYLKIGPTEIRLLFIIVNTLLIFFGKTYLKWSLPYVIGFSVLGLILVVYKTQKELWEIDMKNKNNNQ</sequence>
<feature type="transmembrane region" description="Helical" evidence="1">
    <location>
        <begin position="107"/>
        <end position="124"/>
    </location>
</feature>
<dbReference type="EMBL" id="PFBU01000061">
    <property type="protein sequence ID" value="PIR78143.1"/>
    <property type="molecule type" value="Genomic_DNA"/>
</dbReference>
<evidence type="ECO:0008006" key="4">
    <source>
        <dbReference type="Google" id="ProtNLM"/>
    </source>
</evidence>
<reference evidence="3" key="1">
    <citation type="submission" date="2017-09" db="EMBL/GenBank/DDBJ databases">
        <title>Depth-based differentiation of microbial function through sediment-hosted aquifers and enrichment of novel symbionts in the deep terrestrial subsurface.</title>
        <authorList>
            <person name="Probst A.J."/>
            <person name="Ladd B."/>
            <person name="Jarett J.K."/>
            <person name="Geller-Mcgrath D.E."/>
            <person name="Sieber C.M.K."/>
            <person name="Emerson J.B."/>
            <person name="Anantharaman K."/>
            <person name="Thomas B.C."/>
            <person name="Malmstrom R."/>
            <person name="Stieglmeier M."/>
            <person name="Klingl A."/>
            <person name="Woyke T."/>
            <person name="Ryan C.M."/>
            <person name="Banfield J.F."/>
        </authorList>
    </citation>
    <scope>NUCLEOTIDE SEQUENCE [LARGE SCALE GENOMIC DNA]</scope>
</reference>
<dbReference type="Gene3D" id="1.20.120.1760">
    <property type="match status" value="1"/>
</dbReference>